<sequence length="100" mass="11030">MTHKHLLPVVAALTLTGCVTTSPDSYLVGTQGANNVYEFSVTHYADNVGRQSYAPLRDNLASRLCPQGYRIIDERKDVKITQAGVRQLSENVIRISCPPQ</sequence>
<reference evidence="1 2" key="1">
    <citation type="submission" date="2017-11" db="EMBL/GenBank/DDBJ databases">
        <title>Genomic Encyclopedia of Archaeal and Bacterial Type Strains, Phase II (KMG-II): From Individual Species to Whole Genera.</title>
        <authorList>
            <person name="Goeker M."/>
        </authorList>
    </citation>
    <scope>NUCLEOTIDE SEQUENCE [LARGE SCALE GENOMIC DNA]</scope>
    <source>
        <strain evidence="1 2">DSM 29128</strain>
    </source>
</reference>
<dbReference type="PROSITE" id="PS51257">
    <property type="entry name" value="PROKAR_LIPOPROTEIN"/>
    <property type="match status" value="1"/>
</dbReference>
<keyword evidence="2" id="KW-1185">Reference proteome</keyword>
<organism evidence="1 2">
    <name type="scientific">Yoonia maricola</name>
    <dbReference type="NCBI Taxonomy" id="420999"/>
    <lineage>
        <taxon>Bacteria</taxon>
        <taxon>Pseudomonadati</taxon>
        <taxon>Pseudomonadota</taxon>
        <taxon>Alphaproteobacteria</taxon>
        <taxon>Rhodobacterales</taxon>
        <taxon>Paracoccaceae</taxon>
        <taxon>Yoonia</taxon>
    </lineage>
</organism>
<dbReference type="OrthoDB" id="7858147at2"/>
<name>A0A2M8WMU6_9RHOB</name>
<evidence type="ECO:0000313" key="1">
    <source>
        <dbReference type="EMBL" id="PJI92249.1"/>
    </source>
</evidence>
<accession>A0A2M8WMU6</accession>
<evidence type="ECO:0008006" key="3">
    <source>
        <dbReference type="Google" id="ProtNLM"/>
    </source>
</evidence>
<dbReference type="EMBL" id="PGTY01000001">
    <property type="protein sequence ID" value="PJI92249.1"/>
    <property type="molecule type" value="Genomic_DNA"/>
</dbReference>
<dbReference type="AlphaFoldDB" id="A0A2M8WMU6"/>
<proteinExistence type="predicted"/>
<dbReference type="Proteomes" id="UP000228531">
    <property type="component" value="Unassembled WGS sequence"/>
</dbReference>
<gene>
    <name evidence="1" type="ORF">BC777_1094</name>
</gene>
<protein>
    <recommendedName>
        <fullName evidence="3">Lipoprotein</fullName>
    </recommendedName>
</protein>
<comment type="caution">
    <text evidence="1">The sequence shown here is derived from an EMBL/GenBank/DDBJ whole genome shotgun (WGS) entry which is preliminary data.</text>
</comment>
<evidence type="ECO:0000313" key="2">
    <source>
        <dbReference type="Proteomes" id="UP000228531"/>
    </source>
</evidence>
<dbReference type="RefSeq" id="WP_100367086.1">
    <property type="nucleotide sequence ID" value="NZ_PGTY01000001.1"/>
</dbReference>